<evidence type="ECO:0000256" key="4">
    <source>
        <dbReference type="ARBA" id="ARBA00022448"/>
    </source>
</evidence>
<dbReference type="GO" id="GO:0005524">
    <property type="term" value="F:ATP binding"/>
    <property type="evidence" value="ECO:0007669"/>
    <property type="project" value="UniProtKB-UniRule"/>
</dbReference>
<dbReference type="PANTHER" id="PTHR24092:SF50">
    <property type="entry name" value="PHOSPHOLIPID-TRANSPORTING ATPASE IIB-RELATED"/>
    <property type="match status" value="1"/>
</dbReference>
<dbReference type="SUPFAM" id="SSF81660">
    <property type="entry name" value="Metal cation-transporting ATPase, ATP-binding domain N"/>
    <property type="match status" value="1"/>
</dbReference>
<dbReference type="Gene3D" id="3.40.1110.10">
    <property type="entry name" value="Calcium-transporting ATPase, cytoplasmic domain N"/>
    <property type="match status" value="1"/>
</dbReference>
<dbReference type="SFLD" id="SFLDG00002">
    <property type="entry name" value="C1.7:_P-type_atpase_like"/>
    <property type="match status" value="1"/>
</dbReference>
<evidence type="ECO:0000256" key="18">
    <source>
        <dbReference type="PIRSR" id="PIRSR606539-3"/>
    </source>
</evidence>
<feature type="transmembrane region" description="Helical" evidence="19">
    <location>
        <begin position="1065"/>
        <end position="1084"/>
    </location>
</feature>
<proteinExistence type="inferred from homology"/>
<evidence type="ECO:0000256" key="11">
    <source>
        <dbReference type="ARBA" id="ARBA00022989"/>
    </source>
</evidence>
<dbReference type="GO" id="GO:0045332">
    <property type="term" value="P:phospholipid translocation"/>
    <property type="evidence" value="ECO:0007669"/>
    <property type="project" value="TreeGrafter"/>
</dbReference>
<dbReference type="InterPro" id="IPR023299">
    <property type="entry name" value="ATPase_P-typ_cyto_dom_N"/>
</dbReference>
<feature type="binding site" evidence="17">
    <location>
        <position position="766"/>
    </location>
    <ligand>
        <name>ATP</name>
        <dbReference type="ChEBI" id="CHEBI:30616"/>
    </ligand>
</feature>
<feature type="binding site" evidence="17">
    <location>
        <position position="468"/>
    </location>
    <ligand>
        <name>ATP</name>
        <dbReference type="ChEBI" id="CHEBI:30616"/>
    </ligand>
</feature>
<dbReference type="InterPro" id="IPR044492">
    <property type="entry name" value="P_typ_ATPase_HD_dom"/>
</dbReference>
<dbReference type="FunFam" id="3.40.1110.10:FF:000008">
    <property type="entry name" value="Phospholipid-transporting ATPase"/>
    <property type="match status" value="1"/>
</dbReference>
<comment type="subcellular location">
    <subcellularLocation>
        <location evidence="2">Golgi apparatus</location>
        <location evidence="2">trans-Golgi network membrane</location>
        <topology evidence="2">Multi-pass membrane protein</topology>
    </subcellularLocation>
    <subcellularLocation>
        <location evidence="19">Membrane</location>
        <topology evidence="19">Multi-pass membrane protein</topology>
    </subcellularLocation>
</comment>
<feature type="domain" description="P-type ATPase N-terminal" evidence="22">
    <location>
        <begin position="125"/>
        <end position="182"/>
    </location>
</feature>
<feature type="transmembrane region" description="Helical" evidence="19">
    <location>
        <begin position="961"/>
        <end position="981"/>
    </location>
</feature>
<dbReference type="InterPro" id="IPR006539">
    <property type="entry name" value="P-type_ATPase_IV"/>
</dbReference>
<dbReference type="GO" id="GO:0140326">
    <property type="term" value="F:ATPase-coupled intramembrane lipid transporter activity"/>
    <property type="evidence" value="ECO:0007669"/>
    <property type="project" value="UniProtKB-EC"/>
</dbReference>
<feature type="binding site" evidence="17">
    <location>
        <position position="846"/>
    </location>
    <ligand>
        <name>ATP</name>
        <dbReference type="ChEBI" id="CHEBI:30616"/>
    </ligand>
</feature>
<feature type="transmembrane region" description="Helical" evidence="19">
    <location>
        <begin position="382"/>
        <end position="401"/>
    </location>
</feature>
<dbReference type="InterPro" id="IPR001757">
    <property type="entry name" value="P_typ_ATPase"/>
</dbReference>
<evidence type="ECO:0000256" key="9">
    <source>
        <dbReference type="ARBA" id="ARBA00022842"/>
    </source>
</evidence>
<feature type="binding site" evidence="17">
    <location>
        <position position="852"/>
    </location>
    <ligand>
        <name>ATP</name>
        <dbReference type="ChEBI" id="CHEBI:30616"/>
    </ligand>
</feature>
<evidence type="ECO:0000256" key="20">
    <source>
        <dbReference type="SAM" id="MobiDB-lite"/>
    </source>
</evidence>
<dbReference type="GO" id="GO:0005886">
    <property type="term" value="C:plasma membrane"/>
    <property type="evidence" value="ECO:0007669"/>
    <property type="project" value="TreeGrafter"/>
</dbReference>
<feature type="binding site" evidence="17">
    <location>
        <position position="631"/>
    </location>
    <ligand>
        <name>ATP</name>
        <dbReference type="ChEBI" id="CHEBI:30616"/>
    </ligand>
</feature>
<dbReference type="SUPFAM" id="SSF81653">
    <property type="entry name" value="Calcium ATPase, transduction domain A"/>
    <property type="match status" value="1"/>
</dbReference>
<evidence type="ECO:0000256" key="13">
    <source>
        <dbReference type="ARBA" id="ARBA00023055"/>
    </source>
</evidence>
<evidence type="ECO:0000256" key="17">
    <source>
        <dbReference type="PIRSR" id="PIRSR606539-2"/>
    </source>
</evidence>
<reference evidence="24" key="1">
    <citation type="submission" date="2023-09" db="UniProtKB">
        <authorList>
            <consortium name="Ensembl"/>
        </authorList>
    </citation>
    <scope>IDENTIFICATION</scope>
</reference>
<dbReference type="SUPFAM" id="SSF56784">
    <property type="entry name" value="HAD-like"/>
    <property type="match status" value="1"/>
</dbReference>
<dbReference type="NCBIfam" id="TIGR01652">
    <property type="entry name" value="ATPase-Plipid"/>
    <property type="match status" value="1"/>
</dbReference>
<feature type="binding site" evidence="17">
    <location>
        <position position="589"/>
    </location>
    <ligand>
        <name>ATP</name>
        <dbReference type="ChEBI" id="CHEBI:30616"/>
    </ligand>
</feature>
<dbReference type="GO" id="GO:0006890">
    <property type="term" value="P:retrograde vesicle-mediated transport, Golgi to endoplasmic reticulum"/>
    <property type="evidence" value="ECO:0007669"/>
    <property type="project" value="TreeGrafter"/>
</dbReference>
<dbReference type="GO" id="GO:0005768">
    <property type="term" value="C:endosome"/>
    <property type="evidence" value="ECO:0007669"/>
    <property type="project" value="TreeGrafter"/>
</dbReference>
<keyword evidence="9 18" id="KW-0460">Magnesium</keyword>
<evidence type="ECO:0000256" key="8">
    <source>
        <dbReference type="ARBA" id="ARBA00022840"/>
    </source>
</evidence>
<dbReference type="InterPro" id="IPR032631">
    <property type="entry name" value="P-type_ATPase_N"/>
</dbReference>
<feature type="binding site" evidence="17">
    <location>
        <position position="765"/>
    </location>
    <ligand>
        <name>ATP</name>
        <dbReference type="ChEBI" id="CHEBI:30616"/>
    </ligand>
</feature>
<keyword evidence="4" id="KW-0813">Transport</keyword>
<keyword evidence="5 19" id="KW-0812">Transmembrane</keyword>
<feature type="transmembrane region" description="Helical" evidence="19">
    <location>
        <begin position="1037"/>
        <end position="1058"/>
    </location>
</feature>
<dbReference type="InterPro" id="IPR032630">
    <property type="entry name" value="P_typ_ATPase_c"/>
</dbReference>
<comment type="similarity">
    <text evidence="3 19">Belongs to the cation transport ATPase (P-type) (TC 3.A.3) family. Type IV subfamily.</text>
</comment>
<evidence type="ECO:0000256" key="6">
    <source>
        <dbReference type="ARBA" id="ARBA00022723"/>
    </source>
</evidence>
<evidence type="ECO:0000256" key="5">
    <source>
        <dbReference type="ARBA" id="ARBA00022692"/>
    </source>
</evidence>
<name>A0A8C0HYY7_BALMU</name>
<feature type="binding site" evidence="17">
    <location>
        <position position="467"/>
    </location>
    <ligand>
        <name>ATP</name>
        <dbReference type="ChEBI" id="CHEBI:30616"/>
    </ligand>
</feature>
<dbReference type="SUPFAM" id="SSF81665">
    <property type="entry name" value="Calcium ATPase, transmembrane domain M"/>
    <property type="match status" value="1"/>
</dbReference>
<dbReference type="PROSITE" id="PS00154">
    <property type="entry name" value="ATPASE_E1_E2"/>
    <property type="match status" value="1"/>
</dbReference>
<dbReference type="PANTHER" id="PTHR24092">
    <property type="entry name" value="PROBABLE PHOSPHOLIPID-TRANSPORTING ATPASE"/>
    <property type="match status" value="1"/>
</dbReference>
<feature type="region of interest" description="Disordered" evidence="20">
    <location>
        <begin position="505"/>
        <end position="535"/>
    </location>
</feature>
<dbReference type="InterPro" id="IPR036412">
    <property type="entry name" value="HAD-like_sf"/>
</dbReference>
<dbReference type="InterPro" id="IPR008250">
    <property type="entry name" value="ATPase_P-typ_transduc_dom_A_sf"/>
</dbReference>
<feature type="binding site" evidence="17">
    <location>
        <position position="764"/>
    </location>
    <ligand>
        <name>ATP</name>
        <dbReference type="ChEBI" id="CHEBI:30616"/>
    </ligand>
</feature>
<dbReference type="SFLD" id="SFLDF00027">
    <property type="entry name" value="p-type_atpase"/>
    <property type="match status" value="1"/>
</dbReference>
<feature type="binding site" evidence="17">
    <location>
        <position position="469"/>
    </location>
    <ligand>
        <name>ATP</name>
        <dbReference type="ChEBI" id="CHEBI:30616"/>
    </ligand>
</feature>
<feature type="transmembrane region" description="Helical" evidence="19">
    <location>
        <begin position="407"/>
        <end position="427"/>
    </location>
</feature>
<keyword evidence="13" id="KW-0445">Lipid transport</keyword>
<comment type="cofactor">
    <cofactor evidence="1 18">
        <name>Mg(2+)</name>
        <dbReference type="ChEBI" id="CHEBI:18420"/>
    </cofactor>
</comment>
<feature type="active site" description="4-aspartylphosphate intermediate" evidence="16">
    <location>
        <position position="467"/>
    </location>
</feature>
<dbReference type="InterPro" id="IPR059000">
    <property type="entry name" value="ATPase_P-type_domA"/>
</dbReference>
<evidence type="ECO:0000259" key="21">
    <source>
        <dbReference type="Pfam" id="PF00122"/>
    </source>
</evidence>
<dbReference type="Pfam" id="PF00702">
    <property type="entry name" value="Hydrolase"/>
    <property type="match status" value="1"/>
</dbReference>
<evidence type="ECO:0000259" key="22">
    <source>
        <dbReference type="Pfam" id="PF16209"/>
    </source>
</evidence>
<feature type="binding site" evidence="18">
    <location>
        <position position="467"/>
    </location>
    <ligand>
        <name>Mg(2+)</name>
        <dbReference type="ChEBI" id="CHEBI:18420"/>
    </ligand>
</feature>
<evidence type="ECO:0000256" key="15">
    <source>
        <dbReference type="ARBA" id="ARBA00034036"/>
    </source>
</evidence>
<dbReference type="InterPro" id="IPR023298">
    <property type="entry name" value="ATPase_P-typ_TM_dom_sf"/>
</dbReference>
<dbReference type="GO" id="GO:0000287">
    <property type="term" value="F:magnesium ion binding"/>
    <property type="evidence" value="ECO:0007669"/>
    <property type="project" value="UniProtKB-UniRule"/>
</dbReference>
<protein>
    <recommendedName>
        <fullName evidence="19">Phospholipid-transporting ATPase</fullName>
        <ecNumber evidence="19">7.6.2.1</ecNumber>
    </recommendedName>
</protein>
<evidence type="ECO:0000256" key="16">
    <source>
        <dbReference type="PIRSR" id="PIRSR606539-1"/>
    </source>
</evidence>
<dbReference type="Pfam" id="PF16212">
    <property type="entry name" value="PhoLip_ATPase_C"/>
    <property type="match status" value="1"/>
</dbReference>
<feature type="binding site" evidence="18">
    <location>
        <position position="872"/>
    </location>
    <ligand>
        <name>Mg(2+)</name>
        <dbReference type="ChEBI" id="CHEBI:18420"/>
    </ligand>
</feature>
<feature type="transmembrane region" description="Helical" evidence="19">
    <location>
        <begin position="1104"/>
        <end position="1128"/>
    </location>
</feature>
<dbReference type="CDD" id="cd07541">
    <property type="entry name" value="P-type_ATPase_APLT_Neo1-like"/>
    <property type="match status" value="1"/>
</dbReference>
<dbReference type="GO" id="GO:0005802">
    <property type="term" value="C:trans-Golgi network"/>
    <property type="evidence" value="ECO:0007669"/>
    <property type="project" value="Ensembl"/>
</dbReference>
<evidence type="ECO:0000259" key="23">
    <source>
        <dbReference type="Pfam" id="PF16212"/>
    </source>
</evidence>
<dbReference type="Gene3D" id="3.40.50.1000">
    <property type="entry name" value="HAD superfamily/HAD-like"/>
    <property type="match status" value="1"/>
</dbReference>
<evidence type="ECO:0000256" key="10">
    <source>
        <dbReference type="ARBA" id="ARBA00022967"/>
    </source>
</evidence>
<feature type="compositionally biased region" description="Low complexity" evidence="20">
    <location>
        <begin position="506"/>
        <end position="520"/>
    </location>
</feature>
<evidence type="ECO:0000256" key="14">
    <source>
        <dbReference type="ARBA" id="ARBA00023136"/>
    </source>
</evidence>
<dbReference type="Pfam" id="PF00122">
    <property type="entry name" value="E1-E2_ATPase"/>
    <property type="match status" value="1"/>
</dbReference>
<evidence type="ECO:0000256" key="1">
    <source>
        <dbReference type="ARBA" id="ARBA00001946"/>
    </source>
</evidence>
<evidence type="ECO:0000256" key="19">
    <source>
        <dbReference type="RuleBase" id="RU362033"/>
    </source>
</evidence>
<organism evidence="24">
    <name type="scientific">Balaenoptera musculus</name>
    <name type="common">Blue whale</name>
    <dbReference type="NCBI Taxonomy" id="9771"/>
    <lineage>
        <taxon>Eukaryota</taxon>
        <taxon>Metazoa</taxon>
        <taxon>Chordata</taxon>
        <taxon>Craniata</taxon>
        <taxon>Vertebrata</taxon>
        <taxon>Euteleostomi</taxon>
        <taxon>Mammalia</taxon>
        <taxon>Eutheria</taxon>
        <taxon>Laurasiatheria</taxon>
        <taxon>Artiodactyla</taxon>
        <taxon>Whippomorpha</taxon>
        <taxon>Cetacea</taxon>
        <taxon>Mysticeti</taxon>
        <taxon>Balaenopteridae</taxon>
        <taxon>Balaenoptera</taxon>
    </lineage>
</organism>
<dbReference type="Ensembl" id="ENSBMST00010014337.1">
    <property type="protein sequence ID" value="ENSBMSP00010012906.1"/>
    <property type="gene ID" value="ENSBMSG00010009457.1"/>
</dbReference>
<feature type="binding site" evidence="18">
    <location>
        <position position="876"/>
    </location>
    <ligand>
        <name>Mg(2+)</name>
        <dbReference type="ChEBI" id="CHEBI:18420"/>
    </ligand>
</feature>
<sequence>MAEQIPLCPVRSAAAAANCKRAAYFSAAGPGPGAERPSRYQLEDESAHLDEMPLMMSEEGFENDESDYHKLPRARIMRRKRGLEWFVCGGWKFLCTSCCDWLINICQRKRELKARTVWLGYPEKCEEKHPRNSIKNQKYNVFTFIPGVLYEQFKFFLNLYFLVVSCSQFVPALKIGYLYTYWAPLGFVLAVTIMREATDEFRRFQRDKEVNSQLYSKLTVRGKMQVKSSDIQVGDLIIVEKNQRIPSDMVFLRTSEKAGSCFIRTDQLDGETDWKLRVAVSCTQRLPALGDLFSINAYVYAQKPQLDIHSFEGTFTREDSDPPIHESLSIENTLWASTVVASGTVIGVVIYTGKETRSVMNTSNPKNKVGLLDLELNQLTKALFLALVALSVVMVTLQGFSGPWYRSLFRFLLLFSYIIPISLRVNLDMGKAAYGWMIMKDENIPGTVVRTSTIPEELGRLVYLLTDKTGTLTRNEMVFKRLHLGTVSYGTDTMDEIQNHLVNSYSQTQSQASGNNASSAPPRKAQSSAPKVRKSVSSRVHEAVKAVALCHNVTPVYEARGAAGETEFAEADQDFSDDNRTYQASSPDEVALVQWTESVGLTLVNRDLTSMQLRTPGGQILTYCILQTFPFTSESKRMGVIVRDESTAEITFYMKGADVAMSTVVQYNDWLEEECGNMAREGLRTLVVAKRALTEEQYQDFENRYNQAKLSIHDRTLKVAAVVESLEREMELLCLTGVEDQLQADVRPTLEMLRNAGIKIWMLTGDKLETATCIAKSSHLVSRTQDTHVFRPVTSRGEAHLELNAFRRKHDCALVISGDSLEVCLKYYEHEFVELACQCPAVVCCRCAPTQKAHIVKLLQQHTGRRTCAIGDGGNDVSMIQAADCGIGIEGKEGRQASLAADFSVPQFKHIGRLLMVHGRSSYKRSAALSQFVMHRGLIISTMQAVFSSVFYFASVPLYQGFLMVGYATVYTMFPVFSLVLDQDVKPEMAMLYPELYKDLTKGRSLSCKTFLVWVLISIYQGGVLMSGALVLFESEFVHVVAISFTALVLTELLMVALTVRTWHWLMAVAELLSLGCYVASLAFLNKYFGTGRVSRGAFSDVAFITTVTFVWKVSAVTAVSCLPLYVLKSLKRKLSPPSYSKLSS</sequence>
<gene>
    <name evidence="24" type="primary">ATP9B</name>
</gene>
<dbReference type="SFLD" id="SFLDS00003">
    <property type="entry name" value="Haloacid_Dehalogenase"/>
    <property type="match status" value="1"/>
</dbReference>
<keyword evidence="14 19" id="KW-0472">Membrane</keyword>
<feature type="binding site" evidence="17">
    <location>
        <position position="876"/>
    </location>
    <ligand>
        <name>ATP</name>
        <dbReference type="ChEBI" id="CHEBI:30616"/>
    </ligand>
</feature>
<feature type="binding site" evidence="17">
    <location>
        <position position="684"/>
    </location>
    <ligand>
        <name>ATP</name>
        <dbReference type="ChEBI" id="CHEBI:30616"/>
    </ligand>
</feature>
<feature type="binding site" evidence="18">
    <location>
        <position position="469"/>
    </location>
    <ligand>
        <name>Mg(2+)</name>
        <dbReference type="ChEBI" id="CHEBI:18420"/>
    </ligand>
</feature>
<feature type="transmembrane region" description="Helical" evidence="19">
    <location>
        <begin position="179"/>
        <end position="198"/>
    </location>
</feature>
<dbReference type="Pfam" id="PF16209">
    <property type="entry name" value="PhoLip_ATPase_N"/>
    <property type="match status" value="1"/>
</dbReference>
<feature type="transmembrane region" description="Helical" evidence="19">
    <location>
        <begin position="1011"/>
        <end position="1031"/>
    </location>
</feature>
<accession>A0A8C0HYY7</accession>
<dbReference type="NCBIfam" id="TIGR01494">
    <property type="entry name" value="ATPase_P-type"/>
    <property type="match status" value="3"/>
</dbReference>
<dbReference type="InterPro" id="IPR023214">
    <property type="entry name" value="HAD_sf"/>
</dbReference>
<feature type="transmembrane region" description="Helical" evidence="19">
    <location>
        <begin position="933"/>
        <end position="955"/>
    </location>
</feature>
<keyword evidence="11 19" id="KW-1133">Transmembrane helix</keyword>
<dbReference type="InterPro" id="IPR018303">
    <property type="entry name" value="ATPase_P-typ_P_site"/>
</dbReference>
<feature type="binding site" evidence="17">
    <location>
        <position position="655"/>
    </location>
    <ligand>
        <name>ATP</name>
        <dbReference type="ChEBI" id="CHEBI:30616"/>
    </ligand>
</feature>
<evidence type="ECO:0000256" key="3">
    <source>
        <dbReference type="ARBA" id="ARBA00008109"/>
    </source>
</evidence>
<feature type="binding site" evidence="17">
    <location>
        <position position="875"/>
    </location>
    <ligand>
        <name>ATP</name>
        <dbReference type="ChEBI" id="CHEBI:30616"/>
    </ligand>
</feature>
<keyword evidence="10 19" id="KW-1278">Translocase</keyword>
<dbReference type="Gene3D" id="2.70.150.10">
    <property type="entry name" value="Calcium-transporting ATPase, cytoplasmic transduction domain A"/>
    <property type="match status" value="1"/>
</dbReference>
<evidence type="ECO:0000313" key="24">
    <source>
        <dbReference type="Ensembl" id="ENSBMSP00010012906.1"/>
    </source>
</evidence>
<keyword evidence="8 17" id="KW-0067">ATP-binding</keyword>
<dbReference type="GO" id="GO:0006897">
    <property type="term" value="P:endocytosis"/>
    <property type="evidence" value="ECO:0007669"/>
    <property type="project" value="TreeGrafter"/>
</dbReference>
<dbReference type="PRINTS" id="PR00119">
    <property type="entry name" value="CATATPASE"/>
</dbReference>
<keyword evidence="12" id="KW-0333">Golgi apparatus</keyword>
<dbReference type="FunFam" id="3.40.50.1000:FF:000009">
    <property type="entry name" value="Phospholipid-transporting ATPase"/>
    <property type="match status" value="1"/>
</dbReference>
<dbReference type="AlphaFoldDB" id="A0A8C0HYY7"/>
<dbReference type="GeneTree" id="ENSGT00940000157071"/>
<evidence type="ECO:0000256" key="7">
    <source>
        <dbReference type="ARBA" id="ARBA00022741"/>
    </source>
</evidence>
<evidence type="ECO:0000256" key="12">
    <source>
        <dbReference type="ARBA" id="ARBA00023034"/>
    </source>
</evidence>
<dbReference type="GO" id="GO:0048471">
    <property type="term" value="C:perinuclear region of cytoplasm"/>
    <property type="evidence" value="ECO:0007669"/>
    <property type="project" value="Ensembl"/>
</dbReference>
<feature type="domain" description="P-type ATPase A" evidence="21">
    <location>
        <begin position="223"/>
        <end position="357"/>
    </location>
</feature>
<keyword evidence="6 18" id="KW-0479">Metal-binding</keyword>
<evidence type="ECO:0000256" key="2">
    <source>
        <dbReference type="ARBA" id="ARBA00004166"/>
    </source>
</evidence>
<dbReference type="EC" id="7.6.2.1" evidence="19"/>
<dbReference type="GO" id="GO:0016887">
    <property type="term" value="F:ATP hydrolysis activity"/>
    <property type="evidence" value="ECO:0007669"/>
    <property type="project" value="InterPro"/>
</dbReference>
<keyword evidence="7 17" id="KW-0547">Nucleotide-binding</keyword>
<comment type="catalytic activity">
    <reaction evidence="15 19">
        <text>ATP + H2O + phospholipidSide 1 = ADP + phosphate + phospholipidSide 2.</text>
        <dbReference type="EC" id="7.6.2.1"/>
    </reaction>
</comment>
<dbReference type="OMA" id="IAITTWH"/>
<feature type="domain" description="P-type ATPase C-terminal" evidence="23">
    <location>
        <begin position="899"/>
        <end position="1137"/>
    </location>
</feature>